<gene>
    <name evidence="1" type="ORF">B0I36DRAFT_58197</name>
</gene>
<accession>A0A9P9BHD4</accession>
<name>A0A9P9BHD4_9PEZI</name>
<keyword evidence="2" id="KW-1185">Reference proteome</keyword>
<evidence type="ECO:0000313" key="1">
    <source>
        <dbReference type="EMBL" id="KAH7010669.1"/>
    </source>
</evidence>
<comment type="caution">
    <text evidence="1">The sequence shown here is derived from an EMBL/GenBank/DDBJ whole genome shotgun (WGS) entry which is preliminary data.</text>
</comment>
<dbReference type="AlphaFoldDB" id="A0A9P9BHD4"/>
<proteinExistence type="predicted"/>
<dbReference type="RefSeq" id="XP_046004200.1">
    <property type="nucleotide sequence ID" value="XM_046163053.1"/>
</dbReference>
<evidence type="ECO:0000313" key="2">
    <source>
        <dbReference type="Proteomes" id="UP000756346"/>
    </source>
</evidence>
<dbReference type="Proteomes" id="UP000756346">
    <property type="component" value="Unassembled WGS sequence"/>
</dbReference>
<reference evidence="1" key="1">
    <citation type="journal article" date="2021" name="Nat. Commun.">
        <title>Genetic determinants of endophytism in the Arabidopsis root mycobiome.</title>
        <authorList>
            <person name="Mesny F."/>
            <person name="Miyauchi S."/>
            <person name="Thiergart T."/>
            <person name="Pickel B."/>
            <person name="Atanasova L."/>
            <person name="Karlsson M."/>
            <person name="Huettel B."/>
            <person name="Barry K.W."/>
            <person name="Haridas S."/>
            <person name="Chen C."/>
            <person name="Bauer D."/>
            <person name="Andreopoulos W."/>
            <person name="Pangilinan J."/>
            <person name="LaButti K."/>
            <person name="Riley R."/>
            <person name="Lipzen A."/>
            <person name="Clum A."/>
            <person name="Drula E."/>
            <person name="Henrissat B."/>
            <person name="Kohler A."/>
            <person name="Grigoriev I.V."/>
            <person name="Martin F.M."/>
            <person name="Hacquard S."/>
        </authorList>
    </citation>
    <scope>NUCLEOTIDE SEQUENCE</scope>
    <source>
        <strain evidence="1">MPI-CAGE-CH-0230</strain>
    </source>
</reference>
<evidence type="ECO:0008006" key="3">
    <source>
        <dbReference type="Google" id="ProtNLM"/>
    </source>
</evidence>
<dbReference type="GeneID" id="70192599"/>
<organism evidence="1 2">
    <name type="scientific">Microdochium trichocladiopsis</name>
    <dbReference type="NCBI Taxonomy" id="1682393"/>
    <lineage>
        <taxon>Eukaryota</taxon>
        <taxon>Fungi</taxon>
        <taxon>Dikarya</taxon>
        <taxon>Ascomycota</taxon>
        <taxon>Pezizomycotina</taxon>
        <taxon>Sordariomycetes</taxon>
        <taxon>Xylariomycetidae</taxon>
        <taxon>Xylariales</taxon>
        <taxon>Microdochiaceae</taxon>
        <taxon>Microdochium</taxon>
    </lineage>
</organism>
<sequence length="408" mass="47140">MSYFLSSPHLRSLAASTLPSPRLVKCYLFCDGFAIMDGLPLEILVLIIDHFHDQLPVFHNLHRQALVRQLCKRQSHLFRLRWTCRTFRHILNPHLLQTVYVSFQPDNATKLRNFESCLTGLPKEEVRMIQEVILLSKCSHADPYSAPRNRQWRHLFEHRRGWTIPRDFHLTGLLNQLPSLRRLGFIGCDIAQMLRHLSMSTKVAEIKNDKGLESLRQINTTCINAFSPSGAVERDLLSGVAGMLQWMDDYTWGKQDVLFLRLSDYDNKPDDCRPDTSPEDVCWYDCGEDIRVAEWFVLRGKFPPLATEITPRAIISYFESYYQSNDSPGKRRKRLTPFIAVRQPWRSASSSESEHAVPHQLLEWLATPQAKTSISFPLLHPGVEAKGHPYFGESPRRRFIATGKRDKS</sequence>
<dbReference type="EMBL" id="JAGTJQ010000017">
    <property type="protein sequence ID" value="KAH7010669.1"/>
    <property type="molecule type" value="Genomic_DNA"/>
</dbReference>
<protein>
    <recommendedName>
        <fullName evidence="3">F-box domain-containing protein</fullName>
    </recommendedName>
</protein>